<reference evidence="2" key="1">
    <citation type="submission" date="2021-01" db="EMBL/GenBank/DDBJ databases">
        <authorList>
            <person name="Corre E."/>
            <person name="Pelletier E."/>
            <person name="Niang G."/>
            <person name="Scheremetjew M."/>
            <person name="Finn R."/>
            <person name="Kale V."/>
            <person name="Holt S."/>
            <person name="Cochrane G."/>
            <person name="Meng A."/>
            <person name="Brown T."/>
            <person name="Cohen L."/>
        </authorList>
    </citation>
    <scope>NUCLEOTIDE SEQUENCE</scope>
    <source>
        <strain evidence="2">CCMP622</strain>
    </source>
</reference>
<evidence type="ECO:0000256" key="1">
    <source>
        <dbReference type="SAM" id="MobiDB-lite"/>
    </source>
</evidence>
<evidence type="ECO:0000313" key="2">
    <source>
        <dbReference type="EMBL" id="CAD9772745.1"/>
    </source>
</evidence>
<sequence length="690" mass="77019">MAVHTRAKRHSGLGQARFPGHVFVALTDIRQIACDAVLYTSRDGYYRPNQNSLRITKPEGLKVKAWGGVDFKSINSSLGAFFRDVTATPSFVQAIRSAPLEEWTYSIGETRIVIATQSTRKPHTNGGGCPETPKKISGKYPVVVSTGGKENSAGIRNSGISDDHVSPKQSKVAASSHVPLSPIEQARAYLLGFLLSIQGRLATRKPHCGRAAHLICVEAVPPTHLQRCINLTEWMRWMYSSLKRWTNVTGIDACICTTDMPMFSALQMLRRTIYNQDGKTQSLSAEDDDDGGGSGGDDDDDDGHRHTHDDHLTEALKQEAIKLGRLARTCGLQVWLGAGVSMGAGLPRWDKLIEDLAREAGLGIDDDQSFKRMDVLDKATLIVKKLNDVSYTKSLVAKMCSAARFTLSHSLLATLPGGVAITTNYDTLYEQAYLATGMPEHTLRVVPNTTNKNADGKNVHHRLHPNHDHGSHHGHHHRYHDHVNGGKRLIKMHGCAREYDTIVLTRQDYLRYDREHTALAGIVQGKLMDGQTLIVGFSLTDVNFARIYDNVAMFQMLHGNGIQKLGTAIFGSDDASKRMLWGDAFNMVTMQRKGEKLSEVWYYRRQEIYLDLVVSVAFANRTPHLLNKKYDALLSAEEKTLKERLERLRLECSGLVHLPAWRFEIEPLLRRLGMMGNEEHARRRSRSNSL</sequence>
<dbReference type="Pfam" id="PF13289">
    <property type="entry name" value="SIR2_2"/>
    <property type="match status" value="1"/>
</dbReference>
<accession>A0A7S2TXK7</accession>
<feature type="compositionally biased region" description="Acidic residues" evidence="1">
    <location>
        <begin position="285"/>
        <end position="301"/>
    </location>
</feature>
<organism evidence="2">
    <name type="scientific">Lotharella oceanica</name>
    <dbReference type="NCBI Taxonomy" id="641309"/>
    <lineage>
        <taxon>Eukaryota</taxon>
        <taxon>Sar</taxon>
        <taxon>Rhizaria</taxon>
        <taxon>Cercozoa</taxon>
        <taxon>Chlorarachniophyceae</taxon>
        <taxon>Lotharella</taxon>
    </lineage>
</organism>
<proteinExistence type="predicted"/>
<evidence type="ECO:0008006" key="3">
    <source>
        <dbReference type="Google" id="ProtNLM"/>
    </source>
</evidence>
<dbReference type="EMBL" id="HBHP01026993">
    <property type="protein sequence ID" value="CAD9772745.1"/>
    <property type="molecule type" value="Transcribed_RNA"/>
</dbReference>
<dbReference type="SUPFAM" id="SSF52467">
    <property type="entry name" value="DHS-like NAD/FAD-binding domain"/>
    <property type="match status" value="1"/>
</dbReference>
<name>A0A7S2TXK7_9EUKA</name>
<protein>
    <recommendedName>
        <fullName evidence="3">SIR2-like domain-containing protein</fullName>
    </recommendedName>
</protein>
<dbReference type="InterPro" id="IPR029035">
    <property type="entry name" value="DHS-like_NAD/FAD-binding_dom"/>
</dbReference>
<gene>
    <name evidence="2" type="ORF">LSP00402_LOCUS16735</name>
</gene>
<dbReference type="AlphaFoldDB" id="A0A7S2TXK7"/>
<feature type="region of interest" description="Disordered" evidence="1">
    <location>
        <begin position="280"/>
        <end position="308"/>
    </location>
</feature>